<evidence type="ECO:0000313" key="1">
    <source>
        <dbReference type="EMBL" id="SVB59549.1"/>
    </source>
</evidence>
<sequence length="46" mass="5273">MDATSKLLILEPNHPINLVAKIMTMPQCYVRCSYYHIFSSNTVVDD</sequence>
<proteinExistence type="predicted"/>
<dbReference type="EMBL" id="UINC01048696">
    <property type="protein sequence ID" value="SVB59549.1"/>
    <property type="molecule type" value="Genomic_DNA"/>
</dbReference>
<organism evidence="1">
    <name type="scientific">marine metagenome</name>
    <dbReference type="NCBI Taxonomy" id="408172"/>
    <lineage>
        <taxon>unclassified sequences</taxon>
        <taxon>metagenomes</taxon>
        <taxon>ecological metagenomes</taxon>
    </lineage>
</organism>
<gene>
    <name evidence="1" type="ORF">METZ01_LOCUS212403</name>
</gene>
<protein>
    <submittedName>
        <fullName evidence="1">Uncharacterized protein</fullName>
    </submittedName>
</protein>
<name>A0A382FA64_9ZZZZ</name>
<accession>A0A382FA64</accession>
<reference evidence="1" key="1">
    <citation type="submission" date="2018-05" db="EMBL/GenBank/DDBJ databases">
        <authorList>
            <person name="Lanie J.A."/>
            <person name="Ng W.-L."/>
            <person name="Kazmierczak K.M."/>
            <person name="Andrzejewski T.M."/>
            <person name="Davidsen T.M."/>
            <person name="Wayne K.J."/>
            <person name="Tettelin H."/>
            <person name="Glass J.I."/>
            <person name="Rusch D."/>
            <person name="Podicherti R."/>
            <person name="Tsui H.-C.T."/>
            <person name="Winkler M.E."/>
        </authorList>
    </citation>
    <scope>NUCLEOTIDE SEQUENCE</scope>
</reference>
<dbReference type="AlphaFoldDB" id="A0A382FA64"/>